<protein>
    <submittedName>
        <fullName evidence="1">DUF3221 domain-containing protein</fullName>
    </submittedName>
</protein>
<name>A0A1J9TFT6_9BACI</name>
<evidence type="ECO:0000313" key="1">
    <source>
        <dbReference type="EMBL" id="OJD65094.1"/>
    </source>
</evidence>
<reference evidence="1 2" key="1">
    <citation type="submission" date="2016-06" db="EMBL/GenBank/DDBJ databases">
        <title>First insights into the genetic diversity and population structure of in the Bacillus cereus group bacteria from diverse marine environments.</title>
        <authorList>
            <person name="Liu Y."/>
            <person name="Lai Q."/>
            <person name="Shao Z."/>
        </authorList>
    </citation>
    <scope>NUCLEOTIDE SEQUENCE [LARGE SCALE GENOMIC DNA]</scope>
    <source>
        <strain evidence="1 2">N35-10-2</strain>
    </source>
</reference>
<accession>A0A1J9TFT6</accession>
<gene>
    <name evidence="1" type="ORF">BAU25_01225</name>
</gene>
<organism evidence="1 2">
    <name type="scientific">Bacillus albus</name>
    <dbReference type="NCBI Taxonomy" id="2026189"/>
    <lineage>
        <taxon>Bacteria</taxon>
        <taxon>Bacillati</taxon>
        <taxon>Bacillota</taxon>
        <taxon>Bacilli</taxon>
        <taxon>Bacillales</taxon>
        <taxon>Bacillaceae</taxon>
        <taxon>Bacillus</taxon>
        <taxon>Bacillus cereus group</taxon>
    </lineage>
</organism>
<sequence length="138" mass="15421">MKKCAVIGALGIVFFGGCLPEVEISKSKVTYNGIQQKDSFSHVKAFDLTGYVVGIHKNSNIIEVANVETKEAAIEFSEKRNDFINLAVEDKFVLFENEDNEEYEIGEKIKISADKTERINHLIKIVIDPAVTKLTAEK</sequence>
<proteinExistence type="predicted"/>
<comment type="caution">
    <text evidence="1">The sequence shown here is derived from an EMBL/GenBank/DDBJ whole genome shotgun (WGS) entry which is preliminary data.</text>
</comment>
<dbReference type="AlphaFoldDB" id="A0A1J9TFT6"/>
<dbReference type="EMBL" id="MAOE01000077">
    <property type="protein sequence ID" value="OJD65094.1"/>
    <property type="molecule type" value="Genomic_DNA"/>
</dbReference>
<dbReference type="PROSITE" id="PS51257">
    <property type="entry name" value="PROKAR_LIPOPROTEIN"/>
    <property type="match status" value="1"/>
</dbReference>
<dbReference type="Proteomes" id="UP000181873">
    <property type="component" value="Unassembled WGS sequence"/>
</dbReference>
<evidence type="ECO:0000313" key="2">
    <source>
        <dbReference type="Proteomes" id="UP000181873"/>
    </source>
</evidence>